<organism evidence="1 2">
    <name type="scientific">Mucilaginibacter jinjuensis</name>
    <dbReference type="NCBI Taxonomy" id="1176721"/>
    <lineage>
        <taxon>Bacteria</taxon>
        <taxon>Pseudomonadati</taxon>
        <taxon>Bacteroidota</taxon>
        <taxon>Sphingobacteriia</taxon>
        <taxon>Sphingobacteriales</taxon>
        <taxon>Sphingobacteriaceae</taxon>
        <taxon>Mucilaginibacter</taxon>
    </lineage>
</organism>
<keyword evidence="2" id="KW-1185">Reference proteome</keyword>
<protein>
    <recommendedName>
        <fullName evidence="3">Lipocalin-like protein</fullName>
    </recommendedName>
</protein>
<evidence type="ECO:0000313" key="1">
    <source>
        <dbReference type="EMBL" id="WCT12636.1"/>
    </source>
</evidence>
<dbReference type="EMBL" id="CP117167">
    <property type="protein sequence ID" value="WCT12636.1"/>
    <property type="molecule type" value="Genomic_DNA"/>
</dbReference>
<dbReference type="PROSITE" id="PS51257">
    <property type="entry name" value="PROKAR_LIPOPROTEIN"/>
    <property type="match status" value="1"/>
</dbReference>
<sequence length="287" mass="32340">MYNYHIKPFILLVFTVFVWGSCKSKSSHNTLSNTTTTSAKTAPTEEAQQLIKKFGPIINGVWVKQDYIDKVIKTKSPFEAMDLAIGLTTFKVSLDSIRGDSLVAHGGWDNHEGADMKIKFHSGKRASTILLNGSELGYEIHGRDTMLILYKTKTDDVPTTMYIRVLKRPFKHDGDLDDGLVYLMNKGLVAGKYFVIDSLGKKADVVLSPFGKITGLSSFKSYMIDYDLGGEPMNNLDGFTFDIYTKHQQSYTFKIMADTLSLYETRPNADSTLLLVDKLKYKLIRKR</sequence>
<evidence type="ECO:0000313" key="2">
    <source>
        <dbReference type="Proteomes" id="UP001216139"/>
    </source>
</evidence>
<dbReference type="Proteomes" id="UP001216139">
    <property type="component" value="Chromosome"/>
</dbReference>
<reference evidence="1 2" key="1">
    <citation type="submission" date="2023-02" db="EMBL/GenBank/DDBJ databases">
        <title>Genome sequence of Mucilaginibacter jinjuensis strain KACC 16571.</title>
        <authorList>
            <person name="Kim S."/>
            <person name="Heo J."/>
            <person name="Kwon S.-W."/>
        </authorList>
    </citation>
    <scope>NUCLEOTIDE SEQUENCE [LARGE SCALE GENOMIC DNA]</scope>
    <source>
        <strain evidence="1 2">KACC 16571</strain>
    </source>
</reference>
<accession>A0ABY7T9N6</accession>
<proteinExistence type="predicted"/>
<gene>
    <name evidence="1" type="ORF">PQO05_01665</name>
</gene>
<evidence type="ECO:0008006" key="3">
    <source>
        <dbReference type="Google" id="ProtNLM"/>
    </source>
</evidence>
<dbReference type="RefSeq" id="WP_273630901.1">
    <property type="nucleotide sequence ID" value="NZ_CP117167.1"/>
</dbReference>
<name>A0ABY7T9N6_9SPHI</name>